<dbReference type="Proteomes" id="UP000735302">
    <property type="component" value="Unassembled WGS sequence"/>
</dbReference>
<protein>
    <submittedName>
        <fullName evidence="1">Uncharacterized protein</fullName>
    </submittedName>
</protein>
<evidence type="ECO:0000313" key="2">
    <source>
        <dbReference type="Proteomes" id="UP000735302"/>
    </source>
</evidence>
<accession>A0AAV4DS10</accession>
<evidence type="ECO:0000313" key="1">
    <source>
        <dbReference type="EMBL" id="GFO46815.1"/>
    </source>
</evidence>
<proteinExistence type="predicted"/>
<reference evidence="1 2" key="1">
    <citation type="journal article" date="2021" name="Elife">
        <title>Chloroplast acquisition without the gene transfer in kleptoplastic sea slugs, Plakobranchus ocellatus.</title>
        <authorList>
            <person name="Maeda T."/>
            <person name="Takahashi S."/>
            <person name="Yoshida T."/>
            <person name="Shimamura S."/>
            <person name="Takaki Y."/>
            <person name="Nagai Y."/>
            <person name="Toyoda A."/>
            <person name="Suzuki Y."/>
            <person name="Arimoto A."/>
            <person name="Ishii H."/>
            <person name="Satoh N."/>
            <person name="Nishiyama T."/>
            <person name="Hasebe M."/>
            <person name="Maruyama T."/>
            <person name="Minagawa J."/>
            <person name="Obokata J."/>
            <person name="Shigenobu S."/>
        </authorList>
    </citation>
    <scope>NUCLEOTIDE SEQUENCE [LARGE SCALE GENOMIC DNA]</scope>
</reference>
<dbReference type="EMBL" id="BLXT01008222">
    <property type="protein sequence ID" value="GFO46815.1"/>
    <property type="molecule type" value="Genomic_DNA"/>
</dbReference>
<gene>
    <name evidence="1" type="ORF">PoB_007332000</name>
</gene>
<name>A0AAV4DS10_9GAST</name>
<dbReference type="AlphaFoldDB" id="A0AAV4DS10"/>
<organism evidence="1 2">
    <name type="scientific">Plakobranchus ocellatus</name>
    <dbReference type="NCBI Taxonomy" id="259542"/>
    <lineage>
        <taxon>Eukaryota</taxon>
        <taxon>Metazoa</taxon>
        <taxon>Spiralia</taxon>
        <taxon>Lophotrochozoa</taxon>
        <taxon>Mollusca</taxon>
        <taxon>Gastropoda</taxon>
        <taxon>Heterobranchia</taxon>
        <taxon>Euthyneura</taxon>
        <taxon>Panpulmonata</taxon>
        <taxon>Sacoglossa</taxon>
        <taxon>Placobranchoidea</taxon>
        <taxon>Plakobranchidae</taxon>
        <taxon>Plakobranchus</taxon>
    </lineage>
</organism>
<comment type="caution">
    <text evidence="1">The sequence shown here is derived from an EMBL/GenBank/DDBJ whole genome shotgun (WGS) entry which is preliminary data.</text>
</comment>
<keyword evidence="2" id="KW-1185">Reference proteome</keyword>
<sequence>MNSLSILPHPSQQESPYAGECALKCPSMRKGFGNCSKSSAREFRNWGIGRGREARGKAEDLGVSGGRGWDLEGDWGLEGEGGPSIGEAEALGELGVEESPQVEDIVSSASMGRGAKRLTVSLGASCLFDFSALCLAGTLVSAAPCGLGAGESSWAFFPLSRAEWLVLPGTSGRSCCGLHGLLCSLHNGGQPNSHVRHDHLATSNTYSSRFLTPVLAMAIALALIAAHREWEVRSDIKSQAPHKFNLAASGCQR</sequence>